<dbReference type="InterPro" id="IPR035959">
    <property type="entry name" value="RutC-like_sf"/>
</dbReference>
<dbReference type="EMBL" id="JAVIIZ010000002">
    <property type="protein sequence ID" value="MDX8471510.1"/>
    <property type="molecule type" value="Genomic_DNA"/>
</dbReference>
<dbReference type="PANTHER" id="PTHR43760">
    <property type="entry name" value="ENDORIBONUCLEASE-RELATED"/>
    <property type="match status" value="1"/>
</dbReference>
<proteinExistence type="predicted"/>
<comment type="caution">
    <text evidence="2">The sequence shown here is derived from an EMBL/GenBank/DDBJ whole genome shotgun (WGS) entry which is preliminary data.</text>
</comment>
<dbReference type="Proteomes" id="UP001271780">
    <property type="component" value="Unassembled WGS sequence"/>
</dbReference>
<keyword evidence="3" id="KW-1185">Reference proteome</keyword>
<name>A0ABU4X9N5_9HYPH</name>
<protein>
    <submittedName>
        <fullName evidence="2">RidA family protein</fullName>
    </submittedName>
</protein>
<dbReference type="CDD" id="cd02199">
    <property type="entry name" value="YjgF_YER057c_UK114_like_1"/>
    <property type="match status" value="1"/>
</dbReference>
<dbReference type="RefSeq" id="WP_320315943.1">
    <property type="nucleotide sequence ID" value="NZ_JAVIIX010000003.1"/>
</dbReference>
<dbReference type="SUPFAM" id="SSF55298">
    <property type="entry name" value="YjgF-like"/>
    <property type="match status" value="1"/>
</dbReference>
<organism evidence="2 3">
    <name type="scientific">Mesorhizobium dulcispinae</name>
    <dbReference type="NCBI Taxonomy" id="3072316"/>
    <lineage>
        <taxon>Bacteria</taxon>
        <taxon>Pseudomonadati</taxon>
        <taxon>Pseudomonadota</taxon>
        <taxon>Alphaproteobacteria</taxon>
        <taxon>Hyphomicrobiales</taxon>
        <taxon>Phyllobacteriaceae</taxon>
        <taxon>Mesorhizobium</taxon>
    </lineage>
</organism>
<dbReference type="Pfam" id="PF14588">
    <property type="entry name" value="YjgF_endoribonc"/>
    <property type="match status" value="1"/>
</dbReference>
<dbReference type="InterPro" id="IPR013813">
    <property type="entry name" value="Endoribo_LPSP/chorism_mut-like"/>
</dbReference>
<gene>
    <name evidence="2" type="ORF">RFM27_05445</name>
</gene>
<accession>A0ABU4X9N5</accession>
<evidence type="ECO:0000313" key="3">
    <source>
        <dbReference type="Proteomes" id="UP001271780"/>
    </source>
</evidence>
<reference evidence="2 3" key="1">
    <citation type="submission" date="2023-08" db="EMBL/GenBank/DDBJ databases">
        <title>Implementing the SeqCode for naming new Mesorhizobium species isolated from Vachellia karroo root nodules.</title>
        <authorList>
            <person name="Van Lill M."/>
        </authorList>
    </citation>
    <scope>NUCLEOTIDE SEQUENCE [LARGE SCALE GENOMIC DNA]</scope>
    <source>
        <strain evidence="2 3">VK23A</strain>
    </source>
</reference>
<sequence>MSQHDPLAKLSELGLTLPDDPGASANYIPFKAIGETLYLSGQGPRASDGTWILGTIGGDVTVAEAYGHARTVGLQLLAVASKAAGGLHLLEVVKVFGMVNAVAGFADHPKVINGCSDLFVDVLGERGRHARSAVGMGSLPNRMTVEIEAIMRILPEEEC</sequence>
<evidence type="ECO:0000313" key="2">
    <source>
        <dbReference type="EMBL" id="MDX8471510.1"/>
    </source>
</evidence>
<evidence type="ECO:0000259" key="1">
    <source>
        <dbReference type="Pfam" id="PF14588"/>
    </source>
</evidence>
<dbReference type="PANTHER" id="PTHR43760:SF1">
    <property type="entry name" value="ENDORIBONUCLEASE L-PSP_CHORISMATE MUTASE-LIKE DOMAIN-CONTAINING PROTEIN"/>
    <property type="match status" value="1"/>
</dbReference>
<feature type="domain" description="Endoribonuclease L-PSP/chorismate mutase-like" evidence="1">
    <location>
        <begin position="9"/>
        <end position="133"/>
    </location>
</feature>
<dbReference type="Gene3D" id="3.30.1330.40">
    <property type="entry name" value="RutC-like"/>
    <property type="match status" value="1"/>
</dbReference>